<dbReference type="SUPFAM" id="SSF53448">
    <property type="entry name" value="Nucleotide-diphospho-sugar transferases"/>
    <property type="match status" value="1"/>
</dbReference>
<keyword evidence="4" id="KW-0472">Membrane</keyword>
<protein>
    <submittedName>
        <fullName evidence="5">Cellulose synthase/poly-beta-1,6-N-acetylglucosamine synthase-like glycosyltransferase</fullName>
    </submittedName>
    <submittedName>
        <fullName evidence="6">Glycosyl transferase</fullName>
    </submittedName>
</protein>
<dbReference type="EMBL" id="JACHJF010000002">
    <property type="protein sequence ID" value="MBB5117420.1"/>
    <property type="molecule type" value="Genomic_DNA"/>
</dbReference>
<dbReference type="Proteomes" id="UP000235945">
    <property type="component" value="Unassembled WGS sequence"/>
</dbReference>
<keyword evidence="3 6" id="KW-0808">Transferase</keyword>
<reference evidence="5 8" key="3">
    <citation type="submission" date="2020-08" db="EMBL/GenBank/DDBJ databases">
        <title>Genomic Encyclopedia of Type Strains, Phase III (KMG-III): the genomes of soil and plant-associated and newly described type strains.</title>
        <authorList>
            <person name="Whitman W."/>
        </authorList>
    </citation>
    <scope>NUCLEOTIDE SEQUENCE [LARGE SCALE GENOMIC DNA]</scope>
    <source>
        <strain evidence="5 8">CECT 3259</strain>
    </source>
</reference>
<dbReference type="EMBL" id="LGUI01000001">
    <property type="protein sequence ID" value="PNE35279.1"/>
    <property type="molecule type" value="Genomic_DNA"/>
</dbReference>
<feature type="transmembrane region" description="Helical" evidence="4">
    <location>
        <begin position="332"/>
        <end position="352"/>
    </location>
</feature>
<dbReference type="PANTHER" id="PTHR43630">
    <property type="entry name" value="POLY-BETA-1,6-N-ACETYL-D-GLUCOSAMINE SYNTHASE"/>
    <property type="match status" value="1"/>
</dbReference>
<feature type="transmembrane region" description="Helical" evidence="4">
    <location>
        <begin position="372"/>
        <end position="392"/>
    </location>
</feature>
<keyword evidence="4" id="KW-1133">Transmembrane helix</keyword>
<evidence type="ECO:0000313" key="8">
    <source>
        <dbReference type="Proteomes" id="UP000528608"/>
    </source>
</evidence>
<gene>
    <name evidence="6" type="ORF">AF335_02625</name>
    <name evidence="5" type="ORF">FHS36_000826</name>
</gene>
<comment type="similarity">
    <text evidence="1">Belongs to the glycosyltransferase 2 family.</text>
</comment>
<keyword evidence="4" id="KW-0812">Transmembrane</keyword>
<dbReference type="GO" id="GO:0016757">
    <property type="term" value="F:glycosyltransferase activity"/>
    <property type="evidence" value="ECO:0007669"/>
    <property type="project" value="UniProtKB-KW"/>
</dbReference>
<dbReference type="Pfam" id="PF13641">
    <property type="entry name" value="Glyco_tranf_2_3"/>
    <property type="match status" value="1"/>
</dbReference>
<comment type="caution">
    <text evidence="6">The sequence shown here is derived from an EMBL/GenBank/DDBJ whole genome shotgun (WGS) entry which is preliminary data.</text>
</comment>
<feature type="transmembrane region" description="Helical" evidence="4">
    <location>
        <begin position="306"/>
        <end position="325"/>
    </location>
</feature>
<dbReference type="OrthoDB" id="7431422at2"/>
<proteinExistence type="inferred from homology"/>
<dbReference type="Proteomes" id="UP000528608">
    <property type="component" value="Unassembled WGS sequence"/>
</dbReference>
<dbReference type="InterPro" id="IPR029044">
    <property type="entry name" value="Nucleotide-diphossugar_trans"/>
</dbReference>
<organism evidence="6 7">
    <name type="scientific">Streptomyces eurocidicus</name>
    <name type="common">Streptoverticillium eurocidicus</name>
    <dbReference type="NCBI Taxonomy" id="66423"/>
    <lineage>
        <taxon>Bacteria</taxon>
        <taxon>Bacillati</taxon>
        <taxon>Actinomycetota</taxon>
        <taxon>Actinomycetes</taxon>
        <taxon>Kitasatosporales</taxon>
        <taxon>Streptomycetaceae</taxon>
        <taxon>Streptomyces</taxon>
    </lineage>
</organism>
<evidence type="ECO:0000313" key="7">
    <source>
        <dbReference type="Proteomes" id="UP000235945"/>
    </source>
</evidence>
<keyword evidence="7" id="KW-1185">Reference proteome</keyword>
<keyword evidence="2" id="KW-0328">Glycosyltransferase</keyword>
<reference evidence="6" key="2">
    <citation type="submission" date="2015-07" db="EMBL/GenBank/DDBJ databases">
        <authorList>
            <person name="Noorani M."/>
        </authorList>
    </citation>
    <scope>NUCLEOTIDE SEQUENCE [LARGE SCALE GENOMIC DNA]</scope>
    <source>
        <strain evidence="6">ATCC 27428</strain>
    </source>
</reference>
<dbReference type="PANTHER" id="PTHR43630:SF1">
    <property type="entry name" value="POLY-BETA-1,6-N-ACETYL-D-GLUCOSAMINE SYNTHASE"/>
    <property type="match status" value="1"/>
</dbReference>
<dbReference type="RefSeq" id="WP_102916603.1">
    <property type="nucleotide sequence ID" value="NZ_JACHJF010000002.1"/>
</dbReference>
<reference evidence="7" key="1">
    <citation type="submission" date="2015-07" db="EMBL/GenBank/DDBJ databases">
        <authorList>
            <person name="Graham D.E."/>
            <person name="Giannone R.J."/>
            <person name="Gulvik C.A."/>
            <person name="Hettich R.L."/>
            <person name="Klingeman D.M."/>
            <person name="Mahan K.M."/>
            <person name="Parry R.J."/>
            <person name="Spain J.C."/>
        </authorList>
    </citation>
    <scope>NUCLEOTIDE SEQUENCE [LARGE SCALE GENOMIC DNA]</scope>
    <source>
        <strain evidence="7">ATCC 27428</strain>
    </source>
</reference>
<evidence type="ECO:0000256" key="1">
    <source>
        <dbReference type="ARBA" id="ARBA00006739"/>
    </source>
</evidence>
<accession>A0A2N8P2P0</accession>
<evidence type="ECO:0000313" key="5">
    <source>
        <dbReference type="EMBL" id="MBB5117420.1"/>
    </source>
</evidence>
<evidence type="ECO:0000313" key="6">
    <source>
        <dbReference type="EMBL" id="PNE35279.1"/>
    </source>
</evidence>
<name>A0A2N8P2P0_STREU</name>
<dbReference type="Gene3D" id="3.90.550.10">
    <property type="entry name" value="Spore Coat Polysaccharide Biosynthesis Protein SpsA, Chain A"/>
    <property type="match status" value="1"/>
</dbReference>
<dbReference type="AlphaFoldDB" id="A0A2N8P2P0"/>
<evidence type="ECO:0000256" key="3">
    <source>
        <dbReference type="ARBA" id="ARBA00022679"/>
    </source>
</evidence>
<sequence>MLTSVLVCVVSLTLFWMAAFTLWWQMHAWRTPETLAATRFERPSGHGTLTFSLLVPARHEQAVLEHTVRRLLLSTHTRFEILVIVGHDDPGTAEVAERVAAAAPNRVRVITDTHAAKNKPKALNTALPHCLGEVVGVFDAEDQVHPALLSHVDHAFRSTGADVVQGGVQLINFHSNWYSLRNCLEYFFWFRSRLHLHALKGFIPLGGNTVFVRTDVLREAGGWDPECLAEDCDLGVRLSSRGKRVVVAYDAEMVTREETPGSLMSLLKQRTRWNQGFIQVYRKRDWLRLPTLGQRMLARYTLMTPFFQAFTGIVIPLNVLVTFLLHVPVHVAVLTFLPAVTAFITFVFEIVGLHDFGKQYGFRIRLVHYLKLIAGGPFYQFLLAGAAVRAVWREQRGRNEWELTRHVGAHLTREDVTS</sequence>
<evidence type="ECO:0000256" key="2">
    <source>
        <dbReference type="ARBA" id="ARBA00022676"/>
    </source>
</evidence>
<evidence type="ECO:0000256" key="4">
    <source>
        <dbReference type="SAM" id="Phobius"/>
    </source>
</evidence>